<dbReference type="Proteomes" id="UP001217089">
    <property type="component" value="Unassembled WGS sequence"/>
</dbReference>
<dbReference type="PANTHER" id="PTHR32026:SF10">
    <property type="entry name" value="METHYLTRANSFERASE-LIKE PROTEIN 24-RELATED"/>
    <property type="match status" value="1"/>
</dbReference>
<dbReference type="Pfam" id="PF13383">
    <property type="entry name" value="Methyltransf_22"/>
    <property type="match status" value="1"/>
</dbReference>
<accession>A0ABQ9EYR9</accession>
<evidence type="ECO:0000259" key="1">
    <source>
        <dbReference type="Pfam" id="PF13383"/>
    </source>
</evidence>
<evidence type="ECO:0000313" key="2">
    <source>
        <dbReference type="EMBL" id="KAJ8310293.1"/>
    </source>
</evidence>
<evidence type="ECO:0000313" key="3">
    <source>
        <dbReference type="Proteomes" id="UP001217089"/>
    </source>
</evidence>
<gene>
    <name evidence="2" type="ORF">KUTeg_012158</name>
</gene>
<name>A0ABQ9EYR9_TEGGR</name>
<dbReference type="InterPro" id="IPR026913">
    <property type="entry name" value="METTL24"/>
</dbReference>
<dbReference type="PANTHER" id="PTHR32026">
    <property type="entry name" value="METHYLTRANSFERASE-LIKE PROTEIN 24"/>
    <property type="match status" value="1"/>
</dbReference>
<comment type="caution">
    <text evidence="2">The sequence shown here is derived from an EMBL/GenBank/DDBJ whole genome shotgun (WGS) entry which is preliminary data.</text>
</comment>
<organism evidence="2 3">
    <name type="scientific">Tegillarca granosa</name>
    <name type="common">Malaysian cockle</name>
    <name type="synonym">Anadara granosa</name>
    <dbReference type="NCBI Taxonomy" id="220873"/>
    <lineage>
        <taxon>Eukaryota</taxon>
        <taxon>Metazoa</taxon>
        <taxon>Spiralia</taxon>
        <taxon>Lophotrochozoa</taxon>
        <taxon>Mollusca</taxon>
        <taxon>Bivalvia</taxon>
        <taxon>Autobranchia</taxon>
        <taxon>Pteriomorphia</taxon>
        <taxon>Arcoida</taxon>
        <taxon>Arcoidea</taxon>
        <taxon>Arcidae</taxon>
        <taxon>Tegillarca</taxon>
    </lineage>
</organism>
<dbReference type="InterPro" id="IPR025714">
    <property type="entry name" value="Methyltranfer_dom"/>
</dbReference>
<protein>
    <recommendedName>
        <fullName evidence="1">Methyltransferase domain-containing protein</fullName>
    </recommendedName>
</protein>
<sequence>MPIGRHWTKLFVFCRYIPPEQDTNCVSIIPKELTGVSKEAAILIPKDETLQGYNNSVLACLYHRYVQTLQRHCTRPARIGDYLPGGWNVCTDPDAIPVSPCVVFTFSDERKYDAFSTEIGKDFNCTVYYYHPHSKLGTDDGLTIDKFQSLLKVKSQKINVLNIDINDREWDVVPKLVKSGILGKTEQLSVRFHSTANTTAQGHIKRLLVLRELYEIGFRIYWNDRDTKCILQNFKKVTGCYYVNMIRIMNRPSPVVIPKEPEFSQLEPREYGELFNRYIYSVQIPCKEIVRIGNIPDGGWDVCHDAIIANDFSFDDDMAKTYGCKIFAYDPSMRKPDHRHSKNVMFYATGISDKNGQRGSWRMRTFETMMEETGHKGKIVDFMKMDVESSEWGSVPQMISSGVMKNIRQFAFEIHTPRIVDDTNPWYKGKLPFFRDLYDQGFRIFWSHANPFCVYRGKDGKSRAMCFEIYFININKSRGVCKSDYRSRVKPWKVISFLHHSLSFENSKFFFLNIIEKIPILSGNEISVKPRLKVVDRNIAEIRVINNLFAIKSLVVILNMFIFKDEFVSKSYLKYLQNHYSRQECENNS</sequence>
<proteinExistence type="predicted"/>
<dbReference type="EMBL" id="JARBDR010000640">
    <property type="protein sequence ID" value="KAJ8310293.1"/>
    <property type="molecule type" value="Genomic_DNA"/>
</dbReference>
<feature type="domain" description="Methyltransferase" evidence="1">
    <location>
        <begin position="284"/>
        <end position="452"/>
    </location>
</feature>
<keyword evidence="3" id="KW-1185">Reference proteome</keyword>
<reference evidence="2 3" key="1">
    <citation type="submission" date="2022-12" db="EMBL/GenBank/DDBJ databases">
        <title>Chromosome-level genome of Tegillarca granosa.</title>
        <authorList>
            <person name="Kim J."/>
        </authorList>
    </citation>
    <scope>NUCLEOTIDE SEQUENCE [LARGE SCALE GENOMIC DNA]</scope>
    <source>
        <strain evidence="2">Teg-2019</strain>
        <tissue evidence="2">Adductor muscle</tissue>
    </source>
</reference>